<sequence length="114" mass="13007">MKIQPDVENLKIRRTQEFSYEELEQATDGFSEDSQVGKGRFSCVSKGILRDGTSVIVKRAIKVSDAKKSSKEFHTELDLLSRLNHAHFLDLLGYCEDGSERLLVYEFMAHGSMY</sequence>
<dbReference type="InterPro" id="IPR001245">
    <property type="entry name" value="Ser-Thr/Tyr_kinase_cat_dom"/>
</dbReference>
<dbReference type="PROSITE" id="PS50011">
    <property type="entry name" value="PROTEIN_KINASE_DOM"/>
    <property type="match status" value="1"/>
</dbReference>
<evidence type="ECO:0000259" key="17">
    <source>
        <dbReference type="PROSITE" id="PS50011"/>
    </source>
</evidence>
<evidence type="ECO:0000256" key="2">
    <source>
        <dbReference type="ARBA" id="ARBA00012513"/>
    </source>
</evidence>
<proteinExistence type="predicted"/>
<dbReference type="Gene3D" id="3.30.200.20">
    <property type="entry name" value="Phosphorylase Kinase, domain 1"/>
    <property type="match status" value="1"/>
</dbReference>
<keyword evidence="7 16" id="KW-0547">Nucleotide-binding</keyword>
<evidence type="ECO:0000256" key="9">
    <source>
        <dbReference type="ARBA" id="ARBA00022840"/>
    </source>
</evidence>
<keyword evidence="9 16" id="KW-0067">ATP-binding</keyword>
<accession>A0A8I6Y3Q7</accession>
<evidence type="ECO:0000256" key="6">
    <source>
        <dbReference type="ARBA" id="ARBA00022729"/>
    </source>
</evidence>
<keyword evidence="13" id="KW-0325">Glycoprotein</keyword>
<dbReference type="Proteomes" id="UP000011116">
    <property type="component" value="Chromosome 6H"/>
</dbReference>
<name>A0A8I6Y3Q7_HORVV</name>
<dbReference type="FunFam" id="3.30.200.20:FF:000357">
    <property type="entry name" value="serine/threonine-protein kinase-like protein CCR1"/>
    <property type="match status" value="1"/>
</dbReference>
<organism evidence="18 19">
    <name type="scientific">Hordeum vulgare subsp. vulgare</name>
    <name type="common">Domesticated barley</name>
    <dbReference type="NCBI Taxonomy" id="112509"/>
    <lineage>
        <taxon>Eukaryota</taxon>
        <taxon>Viridiplantae</taxon>
        <taxon>Streptophyta</taxon>
        <taxon>Embryophyta</taxon>
        <taxon>Tracheophyta</taxon>
        <taxon>Spermatophyta</taxon>
        <taxon>Magnoliopsida</taxon>
        <taxon>Liliopsida</taxon>
        <taxon>Poales</taxon>
        <taxon>Poaceae</taxon>
        <taxon>BOP clade</taxon>
        <taxon>Pooideae</taxon>
        <taxon>Triticodae</taxon>
        <taxon>Triticeae</taxon>
        <taxon>Hordeinae</taxon>
        <taxon>Hordeum</taxon>
    </lineage>
</organism>
<dbReference type="SUPFAM" id="SSF56112">
    <property type="entry name" value="Protein kinase-like (PK-like)"/>
    <property type="match status" value="1"/>
</dbReference>
<feature type="binding site" evidence="16">
    <location>
        <position position="62"/>
    </location>
    <ligand>
        <name>ATP</name>
        <dbReference type="ChEBI" id="CHEBI:30616"/>
    </ligand>
</feature>
<evidence type="ECO:0000256" key="1">
    <source>
        <dbReference type="ARBA" id="ARBA00004479"/>
    </source>
</evidence>
<keyword evidence="10" id="KW-1133">Transmembrane helix</keyword>
<dbReference type="GO" id="GO:0004674">
    <property type="term" value="F:protein serine/threonine kinase activity"/>
    <property type="evidence" value="ECO:0007669"/>
    <property type="project" value="UniProtKB-KW"/>
</dbReference>
<evidence type="ECO:0000256" key="5">
    <source>
        <dbReference type="ARBA" id="ARBA00022692"/>
    </source>
</evidence>
<dbReference type="PROSITE" id="PS00107">
    <property type="entry name" value="PROTEIN_KINASE_ATP"/>
    <property type="match status" value="1"/>
</dbReference>
<dbReference type="SMR" id="A0A8I6Y3Q7"/>
<keyword evidence="12" id="KW-0675">Receptor</keyword>
<dbReference type="AlphaFoldDB" id="A0A8I6Y3Q7"/>
<evidence type="ECO:0000256" key="7">
    <source>
        <dbReference type="ARBA" id="ARBA00022741"/>
    </source>
</evidence>
<dbReference type="Pfam" id="PF07714">
    <property type="entry name" value="PK_Tyr_Ser-Thr"/>
    <property type="match status" value="1"/>
</dbReference>
<evidence type="ECO:0000313" key="18">
    <source>
        <dbReference type="EnsemblPlants" id="HORVU.MOREX.r3.6HG0604180.1.CDS1"/>
    </source>
</evidence>
<reference evidence="18" key="2">
    <citation type="submission" date="2020-10" db="EMBL/GenBank/DDBJ databases">
        <authorList>
            <person name="Scholz U."/>
            <person name="Mascher M."/>
            <person name="Fiebig A."/>
        </authorList>
    </citation>
    <scope>NUCLEOTIDE SEQUENCE [LARGE SCALE GENOMIC DNA]</scope>
    <source>
        <strain evidence="18">cv. Morex</strain>
    </source>
</reference>
<feature type="domain" description="Protein kinase" evidence="17">
    <location>
        <begin position="30"/>
        <end position="114"/>
    </location>
</feature>
<dbReference type="PANTHER" id="PTHR46146">
    <property type="entry name" value="SERINE/THREONINE-PROTEIN KINASE-LIKE PROTEIN CCR4"/>
    <property type="match status" value="1"/>
</dbReference>
<dbReference type="GO" id="GO:0016020">
    <property type="term" value="C:membrane"/>
    <property type="evidence" value="ECO:0007669"/>
    <property type="project" value="UniProtKB-SubCell"/>
</dbReference>
<comment type="catalytic activity">
    <reaction evidence="14">
        <text>L-threonyl-[protein] + ATP = O-phospho-L-threonyl-[protein] + ADP + H(+)</text>
        <dbReference type="Rhea" id="RHEA:46608"/>
        <dbReference type="Rhea" id="RHEA-COMP:11060"/>
        <dbReference type="Rhea" id="RHEA-COMP:11605"/>
        <dbReference type="ChEBI" id="CHEBI:15378"/>
        <dbReference type="ChEBI" id="CHEBI:30013"/>
        <dbReference type="ChEBI" id="CHEBI:30616"/>
        <dbReference type="ChEBI" id="CHEBI:61977"/>
        <dbReference type="ChEBI" id="CHEBI:456216"/>
        <dbReference type="EC" id="2.7.11.1"/>
    </reaction>
</comment>
<keyword evidence="8" id="KW-0418">Kinase</keyword>
<evidence type="ECO:0000256" key="15">
    <source>
        <dbReference type="ARBA" id="ARBA00048679"/>
    </source>
</evidence>
<evidence type="ECO:0000256" key="14">
    <source>
        <dbReference type="ARBA" id="ARBA00047899"/>
    </source>
</evidence>
<evidence type="ECO:0000313" key="19">
    <source>
        <dbReference type="Proteomes" id="UP000011116"/>
    </source>
</evidence>
<keyword evidence="19" id="KW-1185">Reference proteome</keyword>
<protein>
    <recommendedName>
        <fullName evidence="2">non-specific serine/threonine protein kinase</fullName>
        <ecNumber evidence="2">2.7.11.1</ecNumber>
    </recommendedName>
</protein>
<dbReference type="Gramene" id="HORVU.MOREX.r3.6HG0604180.1">
    <property type="protein sequence ID" value="HORVU.MOREX.r3.6HG0604180.1.CDS1"/>
    <property type="gene ID" value="HORVU.MOREX.r3.6HG0604180"/>
</dbReference>
<keyword evidence="6" id="KW-0732">Signal</keyword>
<reference evidence="19" key="1">
    <citation type="journal article" date="2012" name="Nature">
        <title>A physical, genetic and functional sequence assembly of the barley genome.</title>
        <authorList>
            <consortium name="The International Barley Genome Sequencing Consortium"/>
            <person name="Mayer K.F."/>
            <person name="Waugh R."/>
            <person name="Brown J.W."/>
            <person name="Schulman A."/>
            <person name="Langridge P."/>
            <person name="Platzer M."/>
            <person name="Fincher G.B."/>
            <person name="Muehlbauer G.J."/>
            <person name="Sato K."/>
            <person name="Close T.J."/>
            <person name="Wise R.P."/>
            <person name="Stein N."/>
        </authorList>
    </citation>
    <scope>NUCLEOTIDE SEQUENCE [LARGE SCALE GENOMIC DNA]</scope>
    <source>
        <strain evidence="19">cv. Morex</strain>
    </source>
</reference>
<dbReference type="InterPro" id="IPR000719">
    <property type="entry name" value="Prot_kinase_dom"/>
</dbReference>
<keyword evidence="4" id="KW-0808">Transferase</keyword>
<evidence type="ECO:0000256" key="3">
    <source>
        <dbReference type="ARBA" id="ARBA00022527"/>
    </source>
</evidence>
<dbReference type="PANTHER" id="PTHR46146:SF23">
    <property type="entry name" value="PROTEIN KINASE DOMAIN-CONTAINING PROTEIN"/>
    <property type="match status" value="1"/>
</dbReference>
<reference evidence="18" key="3">
    <citation type="submission" date="2022-01" db="UniProtKB">
        <authorList>
            <consortium name="EnsemblPlants"/>
        </authorList>
    </citation>
    <scope>IDENTIFICATION</scope>
    <source>
        <strain evidence="18">subsp. vulgare</strain>
    </source>
</reference>
<dbReference type="InterPro" id="IPR011009">
    <property type="entry name" value="Kinase-like_dom_sf"/>
</dbReference>
<comment type="subcellular location">
    <subcellularLocation>
        <location evidence="1">Membrane</location>
        <topology evidence="1">Single-pass type I membrane protein</topology>
    </subcellularLocation>
</comment>
<evidence type="ECO:0000256" key="16">
    <source>
        <dbReference type="PROSITE-ProRule" id="PRU10141"/>
    </source>
</evidence>
<dbReference type="EC" id="2.7.11.1" evidence="2"/>
<dbReference type="EnsemblPlants" id="HORVU.MOREX.r3.6HG0604180.1">
    <property type="protein sequence ID" value="HORVU.MOREX.r3.6HG0604180.1.CDS1"/>
    <property type="gene ID" value="HORVU.MOREX.r3.6HG0604180"/>
</dbReference>
<keyword evidence="11" id="KW-0472">Membrane</keyword>
<dbReference type="GO" id="GO:0005524">
    <property type="term" value="F:ATP binding"/>
    <property type="evidence" value="ECO:0007669"/>
    <property type="project" value="UniProtKB-UniRule"/>
</dbReference>
<dbReference type="InterPro" id="IPR017441">
    <property type="entry name" value="Protein_kinase_ATP_BS"/>
</dbReference>
<evidence type="ECO:0000256" key="13">
    <source>
        <dbReference type="ARBA" id="ARBA00023180"/>
    </source>
</evidence>
<dbReference type="Gramene" id="HORVU.MOREX.r2.6HG0500810.1">
    <property type="protein sequence ID" value="HORVU.MOREX.r2.6HG0500810.1.CDS.1"/>
    <property type="gene ID" value="HORVU.MOREX.r2.6HG0500810"/>
</dbReference>
<keyword evidence="3" id="KW-0723">Serine/threonine-protein kinase</keyword>
<evidence type="ECO:0000256" key="11">
    <source>
        <dbReference type="ARBA" id="ARBA00023136"/>
    </source>
</evidence>
<evidence type="ECO:0000256" key="10">
    <source>
        <dbReference type="ARBA" id="ARBA00022989"/>
    </source>
</evidence>
<evidence type="ECO:0000256" key="12">
    <source>
        <dbReference type="ARBA" id="ARBA00023170"/>
    </source>
</evidence>
<evidence type="ECO:0000256" key="8">
    <source>
        <dbReference type="ARBA" id="ARBA00022777"/>
    </source>
</evidence>
<keyword evidence="5" id="KW-0812">Transmembrane</keyword>
<comment type="catalytic activity">
    <reaction evidence="15">
        <text>L-seryl-[protein] + ATP = O-phospho-L-seryl-[protein] + ADP + H(+)</text>
        <dbReference type="Rhea" id="RHEA:17989"/>
        <dbReference type="Rhea" id="RHEA-COMP:9863"/>
        <dbReference type="Rhea" id="RHEA-COMP:11604"/>
        <dbReference type="ChEBI" id="CHEBI:15378"/>
        <dbReference type="ChEBI" id="CHEBI:29999"/>
        <dbReference type="ChEBI" id="CHEBI:30616"/>
        <dbReference type="ChEBI" id="CHEBI:83421"/>
        <dbReference type="ChEBI" id="CHEBI:456216"/>
        <dbReference type="EC" id="2.7.11.1"/>
    </reaction>
</comment>
<evidence type="ECO:0000256" key="4">
    <source>
        <dbReference type="ARBA" id="ARBA00022679"/>
    </source>
</evidence>